<comment type="function">
    <text evidence="5">Attaches a formyl group to the free amino group of methionyl-tRNA(fMet). The formyl group appears to play a dual role in the initiator identity of N-formylmethionyl-tRNA by promoting its recognition by IF2 and preventing the misappropriation of this tRNA by the elongation apparatus.</text>
</comment>
<dbReference type="GO" id="GO:0004479">
    <property type="term" value="F:methionyl-tRNA formyltransferase activity"/>
    <property type="evidence" value="ECO:0007669"/>
    <property type="project" value="UniProtKB-UniRule"/>
</dbReference>
<evidence type="ECO:0000313" key="8">
    <source>
        <dbReference type="EMBL" id="OGL88913.1"/>
    </source>
</evidence>
<sequence>MKIVFFGTPEFALSSLRALTAHGEIAIQAVVTQPDKPKGRSLQKTPSSVAQCAEELGLPVIKIENLINNQEVFDQLSRYHADLYAVVAFGVILPSALLALPARGALNLHPSLLPRYRGSSPIQTAILNGDTETGITVMLLDEKMDHGPIVAQHTVQINTNDTSPTLSDRLSIMGAQLLVKGMLDYSNGKVQPYAQDERYVSYTKQISKDDGRIEWTKTSKEIARQIRAYKPWPGSWTILDNKGKPHTLKIIDAVPLSTIADYAQNPLSHTPGKLIQLSRKRYAFVCGGSTLLEIFTVQPANRTTMSADSYIRGNLWLIDTIKK</sequence>
<evidence type="ECO:0000256" key="3">
    <source>
        <dbReference type="ARBA" id="ARBA00022679"/>
    </source>
</evidence>
<dbReference type="InterPro" id="IPR036477">
    <property type="entry name" value="Formyl_transf_N_sf"/>
</dbReference>
<dbReference type="InterPro" id="IPR002376">
    <property type="entry name" value="Formyl_transf_N"/>
</dbReference>
<gene>
    <name evidence="5" type="primary">fmt</name>
    <name evidence="8" type="ORF">A3I42_01405</name>
</gene>
<dbReference type="EMBL" id="MGER01000006">
    <property type="protein sequence ID" value="OGL88913.1"/>
    <property type="molecule type" value="Genomic_DNA"/>
</dbReference>
<comment type="caution">
    <text evidence="8">The sequence shown here is derived from an EMBL/GenBank/DDBJ whole genome shotgun (WGS) entry which is preliminary data.</text>
</comment>
<keyword evidence="3 5" id="KW-0808">Transferase</keyword>
<dbReference type="InterPro" id="IPR005794">
    <property type="entry name" value="Fmt"/>
</dbReference>
<dbReference type="InterPro" id="IPR041711">
    <property type="entry name" value="Met-tRNA-FMT_N"/>
</dbReference>
<keyword evidence="4 5" id="KW-0648">Protein biosynthesis</keyword>
<reference evidence="8 9" key="1">
    <citation type="journal article" date="2016" name="Nat. Commun.">
        <title>Thousands of microbial genomes shed light on interconnected biogeochemical processes in an aquifer system.</title>
        <authorList>
            <person name="Anantharaman K."/>
            <person name="Brown C.T."/>
            <person name="Hug L.A."/>
            <person name="Sharon I."/>
            <person name="Castelle C.J."/>
            <person name="Probst A.J."/>
            <person name="Thomas B.C."/>
            <person name="Singh A."/>
            <person name="Wilkins M.J."/>
            <person name="Karaoz U."/>
            <person name="Brodie E.L."/>
            <person name="Williams K.H."/>
            <person name="Hubbard S.S."/>
            <person name="Banfield J.F."/>
        </authorList>
    </citation>
    <scope>NUCLEOTIDE SEQUENCE [LARGE SCALE GENOMIC DNA]</scope>
</reference>
<evidence type="ECO:0000256" key="5">
    <source>
        <dbReference type="HAMAP-Rule" id="MF_00182"/>
    </source>
</evidence>
<dbReference type="InterPro" id="IPR011034">
    <property type="entry name" value="Formyl_transferase-like_C_sf"/>
</dbReference>
<feature type="domain" description="Formyl transferase N-terminal" evidence="6">
    <location>
        <begin position="1"/>
        <end position="180"/>
    </location>
</feature>
<dbReference type="SUPFAM" id="SSF53328">
    <property type="entry name" value="Formyltransferase"/>
    <property type="match status" value="1"/>
</dbReference>
<evidence type="ECO:0000256" key="1">
    <source>
        <dbReference type="ARBA" id="ARBA00010699"/>
    </source>
</evidence>
<dbReference type="GO" id="GO:0005829">
    <property type="term" value="C:cytosol"/>
    <property type="evidence" value="ECO:0007669"/>
    <property type="project" value="TreeGrafter"/>
</dbReference>
<dbReference type="InterPro" id="IPR005793">
    <property type="entry name" value="Formyl_trans_C"/>
</dbReference>
<organism evidence="8 9">
    <name type="scientific">Candidatus Uhrbacteria bacterium RIFCSPLOWO2_02_FULL_49_11</name>
    <dbReference type="NCBI Taxonomy" id="1802409"/>
    <lineage>
        <taxon>Bacteria</taxon>
        <taxon>Candidatus Uhriibacteriota</taxon>
    </lineage>
</organism>
<dbReference type="Proteomes" id="UP000178264">
    <property type="component" value="Unassembled WGS sequence"/>
</dbReference>
<dbReference type="InterPro" id="IPR044135">
    <property type="entry name" value="Met-tRNA-FMT_C"/>
</dbReference>
<dbReference type="PANTHER" id="PTHR11138:SF5">
    <property type="entry name" value="METHIONYL-TRNA FORMYLTRANSFERASE, MITOCHONDRIAL"/>
    <property type="match status" value="1"/>
</dbReference>
<evidence type="ECO:0000313" key="9">
    <source>
        <dbReference type="Proteomes" id="UP000178264"/>
    </source>
</evidence>
<name>A0A1F7VEN6_9BACT</name>
<dbReference type="PANTHER" id="PTHR11138">
    <property type="entry name" value="METHIONYL-TRNA FORMYLTRANSFERASE"/>
    <property type="match status" value="1"/>
</dbReference>
<dbReference type="AlphaFoldDB" id="A0A1F7VEN6"/>
<accession>A0A1F7VEN6</accession>
<evidence type="ECO:0000259" key="6">
    <source>
        <dbReference type="Pfam" id="PF00551"/>
    </source>
</evidence>
<dbReference type="Pfam" id="PF00551">
    <property type="entry name" value="Formyl_trans_N"/>
    <property type="match status" value="1"/>
</dbReference>
<feature type="domain" description="Formyl transferase C-terminal" evidence="7">
    <location>
        <begin position="205"/>
        <end position="314"/>
    </location>
</feature>
<dbReference type="Gene3D" id="3.40.50.12230">
    <property type="match status" value="1"/>
</dbReference>
<feature type="binding site" evidence="5">
    <location>
        <begin position="111"/>
        <end position="114"/>
    </location>
    <ligand>
        <name>(6S)-5,6,7,8-tetrahydrofolate</name>
        <dbReference type="ChEBI" id="CHEBI:57453"/>
    </ligand>
</feature>
<evidence type="ECO:0000256" key="2">
    <source>
        <dbReference type="ARBA" id="ARBA00012261"/>
    </source>
</evidence>
<dbReference type="EC" id="2.1.2.9" evidence="2 5"/>
<dbReference type="NCBIfam" id="TIGR00460">
    <property type="entry name" value="fmt"/>
    <property type="match status" value="1"/>
</dbReference>
<evidence type="ECO:0000259" key="7">
    <source>
        <dbReference type="Pfam" id="PF02911"/>
    </source>
</evidence>
<dbReference type="SUPFAM" id="SSF50486">
    <property type="entry name" value="FMT C-terminal domain-like"/>
    <property type="match status" value="1"/>
</dbReference>
<protein>
    <recommendedName>
        <fullName evidence="2 5">Methionyl-tRNA formyltransferase</fullName>
        <ecNumber evidence="2 5">2.1.2.9</ecNumber>
    </recommendedName>
</protein>
<proteinExistence type="inferred from homology"/>
<dbReference type="CDD" id="cd08646">
    <property type="entry name" value="FMT_core_Met-tRNA-FMT_N"/>
    <property type="match status" value="1"/>
</dbReference>
<dbReference type="HAMAP" id="MF_00182">
    <property type="entry name" value="Formyl_trans"/>
    <property type="match status" value="1"/>
</dbReference>
<dbReference type="Pfam" id="PF02911">
    <property type="entry name" value="Formyl_trans_C"/>
    <property type="match status" value="1"/>
</dbReference>
<comment type="similarity">
    <text evidence="1 5">Belongs to the Fmt family.</text>
</comment>
<dbReference type="CDD" id="cd08704">
    <property type="entry name" value="Met_tRNA_FMT_C"/>
    <property type="match status" value="1"/>
</dbReference>
<comment type="catalytic activity">
    <reaction evidence="5">
        <text>L-methionyl-tRNA(fMet) + (6R)-10-formyltetrahydrofolate = N-formyl-L-methionyl-tRNA(fMet) + (6S)-5,6,7,8-tetrahydrofolate + H(+)</text>
        <dbReference type="Rhea" id="RHEA:24380"/>
        <dbReference type="Rhea" id="RHEA-COMP:9952"/>
        <dbReference type="Rhea" id="RHEA-COMP:9953"/>
        <dbReference type="ChEBI" id="CHEBI:15378"/>
        <dbReference type="ChEBI" id="CHEBI:57453"/>
        <dbReference type="ChEBI" id="CHEBI:78530"/>
        <dbReference type="ChEBI" id="CHEBI:78844"/>
        <dbReference type="ChEBI" id="CHEBI:195366"/>
        <dbReference type="EC" id="2.1.2.9"/>
    </reaction>
</comment>
<evidence type="ECO:0000256" key="4">
    <source>
        <dbReference type="ARBA" id="ARBA00022917"/>
    </source>
</evidence>